<name>A0A9X1Z2J0_9GAMM</name>
<reference evidence="1" key="1">
    <citation type="submission" date="2022-01" db="EMBL/GenBank/DDBJ databases">
        <title>Whole genome-based taxonomy of the Shewanellaceae.</title>
        <authorList>
            <person name="Martin-Rodriguez A.J."/>
        </authorList>
    </citation>
    <scope>NUCLEOTIDE SEQUENCE</scope>
    <source>
        <strain evidence="1">DSM 23803</strain>
    </source>
</reference>
<evidence type="ECO:0000313" key="2">
    <source>
        <dbReference type="Proteomes" id="UP001139408"/>
    </source>
</evidence>
<comment type="caution">
    <text evidence="1">The sequence shown here is derived from an EMBL/GenBank/DDBJ whole genome shotgun (WGS) entry which is preliminary data.</text>
</comment>
<dbReference type="Proteomes" id="UP001139408">
    <property type="component" value="Unassembled WGS sequence"/>
</dbReference>
<proteinExistence type="predicted"/>
<evidence type="ECO:0000313" key="1">
    <source>
        <dbReference type="EMBL" id="MCL1104361.1"/>
    </source>
</evidence>
<protein>
    <submittedName>
        <fullName evidence="1">Uncharacterized protein</fullName>
    </submittedName>
</protein>
<organism evidence="1 2">
    <name type="scientific">Shewanella algicola</name>
    <dbReference type="NCBI Taxonomy" id="640633"/>
    <lineage>
        <taxon>Bacteria</taxon>
        <taxon>Pseudomonadati</taxon>
        <taxon>Pseudomonadota</taxon>
        <taxon>Gammaproteobacteria</taxon>
        <taxon>Alteromonadales</taxon>
        <taxon>Shewanellaceae</taxon>
        <taxon>Shewanella</taxon>
    </lineage>
</organism>
<dbReference type="RefSeq" id="WP_188924059.1">
    <property type="nucleotide sequence ID" value="NZ_BMQI01000006.1"/>
</dbReference>
<dbReference type="AlphaFoldDB" id="A0A9X1Z2J0"/>
<accession>A0A9X1Z2J0</accession>
<gene>
    <name evidence="1" type="ORF">L2749_03695</name>
</gene>
<keyword evidence="2" id="KW-1185">Reference proteome</keyword>
<dbReference type="EMBL" id="JAKILJ010000005">
    <property type="protein sequence ID" value="MCL1104361.1"/>
    <property type="molecule type" value="Genomic_DNA"/>
</dbReference>
<sequence length="46" mass="5222">MTGRLTWALVDDDNNFFHLCSALSEQQLGGDEFRINEPLEVYSSDS</sequence>